<keyword evidence="3" id="KW-1185">Reference proteome</keyword>
<dbReference type="AlphaFoldDB" id="A0A1B8AZU4"/>
<gene>
    <name evidence="2" type="ORF">FPOA_06535</name>
</gene>
<dbReference type="EMBL" id="LYXU01000002">
    <property type="protein sequence ID" value="OBS26005.1"/>
    <property type="molecule type" value="Genomic_DNA"/>
</dbReference>
<organism evidence="2 3">
    <name type="scientific">Fusarium poae</name>
    <dbReference type="NCBI Taxonomy" id="36050"/>
    <lineage>
        <taxon>Eukaryota</taxon>
        <taxon>Fungi</taxon>
        <taxon>Dikarya</taxon>
        <taxon>Ascomycota</taxon>
        <taxon>Pezizomycotina</taxon>
        <taxon>Sordariomycetes</taxon>
        <taxon>Hypocreomycetidae</taxon>
        <taxon>Hypocreales</taxon>
        <taxon>Nectriaceae</taxon>
        <taxon>Fusarium</taxon>
    </lineage>
</organism>
<keyword evidence="1" id="KW-0732">Signal</keyword>
<evidence type="ECO:0008006" key="4">
    <source>
        <dbReference type="Google" id="ProtNLM"/>
    </source>
</evidence>
<evidence type="ECO:0000313" key="2">
    <source>
        <dbReference type="EMBL" id="OBS26005.1"/>
    </source>
</evidence>
<comment type="caution">
    <text evidence="2">The sequence shown here is derived from an EMBL/GenBank/DDBJ whole genome shotgun (WGS) entry which is preliminary data.</text>
</comment>
<protein>
    <recommendedName>
        <fullName evidence="4">Hypersensitive response-inducing protein</fullName>
    </recommendedName>
</protein>
<evidence type="ECO:0000256" key="1">
    <source>
        <dbReference type="SAM" id="SignalP"/>
    </source>
</evidence>
<dbReference type="Proteomes" id="UP000091967">
    <property type="component" value="Unassembled WGS sequence"/>
</dbReference>
<proteinExistence type="predicted"/>
<reference evidence="2 3" key="1">
    <citation type="submission" date="2016-06" db="EMBL/GenBank/DDBJ databases">
        <title>Living apart together: crosstalk between the core and supernumerary genomes in a fungal plant pathogen.</title>
        <authorList>
            <person name="Vanheule A."/>
            <person name="Audenaert K."/>
            <person name="Warris S."/>
            <person name="Van De Geest H."/>
            <person name="Schijlen E."/>
            <person name="Hofte M."/>
            <person name="De Saeger S."/>
            <person name="Haesaert G."/>
            <person name="Waalwijk C."/>
            <person name="Van Der Lee T."/>
        </authorList>
    </citation>
    <scope>NUCLEOTIDE SEQUENCE [LARGE SCALE GENOMIC DNA]</scope>
    <source>
        <strain evidence="2 3">2516</strain>
    </source>
</reference>
<accession>A0A1B8AZU4</accession>
<feature type="chain" id="PRO_5008603514" description="Hypersensitive response-inducing protein" evidence="1">
    <location>
        <begin position="19"/>
        <end position="147"/>
    </location>
</feature>
<sequence>MKFSAVVLATAAATGAIADTVFDVTGFSAGCKEVTIWCTYRFTIEPGTIDSQRYDCFANPENVGFGELTDTKDGTCHPPSRTFEIVRSDEGFTLTVSAQTSPDSPDSVIKGSYLIPNEDFETVKRDGLQEASEVYIGSGNFALERVN</sequence>
<name>A0A1B8AZU4_FUSPO</name>
<evidence type="ECO:0000313" key="3">
    <source>
        <dbReference type="Proteomes" id="UP000091967"/>
    </source>
</evidence>
<feature type="signal peptide" evidence="1">
    <location>
        <begin position="1"/>
        <end position="18"/>
    </location>
</feature>